<dbReference type="EMBL" id="JAXOVC010000005">
    <property type="protein sequence ID" value="KAK4501415.1"/>
    <property type="molecule type" value="Genomic_DNA"/>
</dbReference>
<evidence type="ECO:0000313" key="4">
    <source>
        <dbReference type="EMBL" id="KAK4501415.1"/>
    </source>
</evidence>
<evidence type="ECO:0000313" key="5">
    <source>
        <dbReference type="Proteomes" id="UP001305779"/>
    </source>
</evidence>
<dbReference type="InterPro" id="IPR007219">
    <property type="entry name" value="XnlR_reg_dom"/>
</dbReference>
<feature type="region of interest" description="Disordered" evidence="2">
    <location>
        <begin position="117"/>
        <end position="155"/>
    </location>
</feature>
<organism evidence="4 5">
    <name type="scientific">Zasmidium cellare</name>
    <name type="common">Wine cellar mold</name>
    <name type="synonym">Racodium cellare</name>
    <dbReference type="NCBI Taxonomy" id="395010"/>
    <lineage>
        <taxon>Eukaryota</taxon>
        <taxon>Fungi</taxon>
        <taxon>Dikarya</taxon>
        <taxon>Ascomycota</taxon>
        <taxon>Pezizomycotina</taxon>
        <taxon>Dothideomycetes</taxon>
        <taxon>Dothideomycetidae</taxon>
        <taxon>Mycosphaerellales</taxon>
        <taxon>Mycosphaerellaceae</taxon>
        <taxon>Zasmidium</taxon>
    </lineage>
</organism>
<sequence>MTAEDISSIVGTPEEIKTFDSNQAWTGNDAMVDSLWLQDPAWEWPPMIQDAPIMSPEPSSLRSTLLKDNIEPNFILDPALNLASQPPTSSPMQASNLYDEVSYESSHMSWYGTRPNPHFDNIPVSNSPKNPSSSKSHSADQRRTPRSHSTPTPIPTCTLLGEAARIAQETTIKELVSLYTSTMTSENQSKYFWHSMSSKLELAFNMSGLVPCRDSNVFEHFVSLFGKFFHVGFPIKSNDIPPHLTLVMAVIGAAYAGPKAETFHTRVMGALRVALVDVAKTSEEGSFWVVQSLTLLLVAMLYFGDRKVLEVAPGLVGLVVEMARKIQLFGDGGDVQRRRVAYGVVRLDAVVACLFSRDMLLGEVERRGYVCQTGKRNEDVLDRLLMKAGGIAPVNVPAKYLQWEATWMGSSP</sequence>
<dbReference type="Proteomes" id="UP001305779">
    <property type="component" value="Unassembled WGS sequence"/>
</dbReference>
<keyword evidence="1" id="KW-0539">Nucleus</keyword>
<keyword evidence="5" id="KW-1185">Reference proteome</keyword>
<dbReference type="Pfam" id="PF04082">
    <property type="entry name" value="Fungal_trans"/>
    <property type="match status" value="1"/>
</dbReference>
<reference evidence="4 5" key="1">
    <citation type="journal article" date="2023" name="G3 (Bethesda)">
        <title>A chromosome-level genome assembly of Zasmidium syzygii isolated from banana leaves.</title>
        <authorList>
            <person name="van Westerhoven A.C."/>
            <person name="Mehrabi R."/>
            <person name="Talebi R."/>
            <person name="Steentjes M.B.F."/>
            <person name="Corcolon B."/>
            <person name="Chong P.A."/>
            <person name="Kema G.H.J."/>
            <person name="Seidl M.F."/>
        </authorList>
    </citation>
    <scope>NUCLEOTIDE SEQUENCE [LARGE SCALE GENOMIC DNA]</scope>
    <source>
        <strain evidence="4 5">P124</strain>
    </source>
</reference>
<accession>A0ABR0EJL0</accession>
<comment type="caution">
    <text evidence="4">The sequence shown here is derived from an EMBL/GenBank/DDBJ whole genome shotgun (WGS) entry which is preliminary data.</text>
</comment>
<evidence type="ECO:0000259" key="3">
    <source>
        <dbReference type="Pfam" id="PF04082"/>
    </source>
</evidence>
<feature type="compositionally biased region" description="Low complexity" evidence="2">
    <location>
        <begin position="125"/>
        <end position="136"/>
    </location>
</feature>
<proteinExistence type="predicted"/>
<feature type="domain" description="Xylanolytic transcriptional activator regulatory" evidence="3">
    <location>
        <begin position="236"/>
        <end position="359"/>
    </location>
</feature>
<gene>
    <name evidence="4" type="ORF">PRZ48_007224</name>
</gene>
<evidence type="ECO:0000256" key="2">
    <source>
        <dbReference type="SAM" id="MobiDB-lite"/>
    </source>
</evidence>
<dbReference type="CDD" id="cd12148">
    <property type="entry name" value="fungal_TF_MHR"/>
    <property type="match status" value="1"/>
</dbReference>
<name>A0ABR0EJL0_ZASCE</name>
<evidence type="ECO:0000256" key="1">
    <source>
        <dbReference type="ARBA" id="ARBA00023242"/>
    </source>
</evidence>
<protein>
    <recommendedName>
        <fullName evidence="3">Xylanolytic transcriptional activator regulatory domain-containing protein</fullName>
    </recommendedName>
</protein>